<accession>A0A166XWN9</accession>
<dbReference type="CDD" id="cd16343">
    <property type="entry name" value="LMWPTP"/>
    <property type="match status" value="1"/>
</dbReference>
<evidence type="ECO:0000256" key="1">
    <source>
        <dbReference type="ARBA" id="ARBA00011063"/>
    </source>
</evidence>
<feature type="domain" description="Phosphotyrosine protein phosphatase I" evidence="6">
    <location>
        <begin position="8"/>
        <end position="154"/>
    </location>
</feature>
<dbReference type="Gene3D" id="3.40.50.2300">
    <property type="match status" value="1"/>
</dbReference>
<gene>
    <name evidence="7" type="ORF">N475_01015</name>
</gene>
<dbReference type="EMBL" id="AUYB01000092">
    <property type="protein sequence ID" value="KZN40989.1"/>
    <property type="molecule type" value="Genomic_DNA"/>
</dbReference>
<evidence type="ECO:0000313" key="8">
    <source>
        <dbReference type="Proteomes" id="UP000076643"/>
    </source>
</evidence>
<evidence type="ECO:0000313" key="7">
    <source>
        <dbReference type="EMBL" id="KZN40989.1"/>
    </source>
</evidence>
<dbReference type="PATRIC" id="fig|1365250.3.peg.1353"/>
<keyword evidence="8" id="KW-1185">Reference proteome</keyword>
<feature type="active site" description="Nucleophile" evidence="5">
    <location>
        <position position="14"/>
    </location>
</feature>
<dbReference type="AlphaFoldDB" id="A0A166XWN9"/>
<protein>
    <recommendedName>
        <fullName evidence="2">protein-tyrosine-phosphatase</fullName>
        <ecNumber evidence="2">3.1.3.48</ecNumber>
    </recommendedName>
</protein>
<organism evidence="7 8">
    <name type="scientific">Pseudoalteromonas luteoviolacea DSM 6061</name>
    <dbReference type="NCBI Taxonomy" id="1365250"/>
    <lineage>
        <taxon>Bacteria</taxon>
        <taxon>Pseudomonadati</taxon>
        <taxon>Pseudomonadota</taxon>
        <taxon>Gammaproteobacteria</taxon>
        <taxon>Alteromonadales</taxon>
        <taxon>Pseudoalteromonadaceae</taxon>
        <taxon>Pseudoalteromonas</taxon>
    </lineage>
</organism>
<evidence type="ECO:0000256" key="5">
    <source>
        <dbReference type="PIRSR" id="PIRSR617867-1"/>
    </source>
</evidence>
<feature type="active site" evidence="5">
    <location>
        <position position="20"/>
    </location>
</feature>
<comment type="similarity">
    <text evidence="1">Belongs to the low molecular weight phosphotyrosine protein phosphatase family.</text>
</comment>
<dbReference type="PANTHER" id="PTHR11717">
    <property type="entry name" value="LOW MOLECULAR WEIGHT PROTEIN TYROSINE PHOSPHATASE"/>
    <property type="match status" value="1"/>
</dbReference>
<evidence type="ECO:0000259" key="6">
    <source>
        <dbReference type="SMART" id="SM00226"/>
    </source>
</evidence>
<keyword evidence="3" id="KW-0378">Hydrolase</keyword>
<dbReference type="SMART" id="SM00226">
    <property type="entry name" value="LMWPc"/>
    <property type="match status" value="1"/>
</dbReference>
<dbReference type="SUPFAM" id="SSF52788">
    <property type="entry name" value="Phosphotyrosine protein phosphatases I"/>
    <property type="match status" value="1"/>
</dbReference>
<dbReference type="GO" id="GO:0004725">
    <property type="term" value="F:protein tyrosine phosphatase activity"/>
    <property type="evidence" value="ECO:0007669"/>
    <property type="project" value="UniProtKB-EC"/>
</dbReference>
<proteinExistence type="inferred from homology"/>
<dbReference type="PANTHER" id="PTHR11717:SF7">
    <property type="entry name" value="LOW MOLECULAR WEIGHT PHOSPHOTYROSINE PROTEIN PHOSPHATASE"/>
    <property type="match status" value="1"/>
</dbReference>
<comment type="caution">
    <text evidence="7">The sequence shown here is derived from an EMBL/GenBank/DDBJ whole genome shotgun (WGS) entry which is preliminary data.</text>
</comment>
<feature type="active site" description="Proton donor" evidence="5">
    <location>
        <position position="128"/>
    </location>
</feature>
<dbReference type="PRINTS" id="PR00719">
    <property type="entry name" value="LMWPTPASE"/>
</dbReference>
<evidence type="ECO:0000256" key="2">
    <source>
        <dbReference type="ARBA" id="ARBA00013064"/>
    </source>
</evidence>
<dbReference type="InterPro" id="IPR050438">
    <property type="entry name" value="LMW_PTPase"/>
</dbReference>
<reference evidence="7 8" key="1">
    <citation type="submission" date="2013-07" db="EMBL/GenBank/DDBJ databases">
        <title>Comparative Genomic and Metabolomic Analysis of Twelve Strains of Pseudoalteromonas luteoviolacea.</title>
        <authorList>
            <person name="Vynne N.G."/>
            <person name="Mansson M."/>
            <person name="Gram L."/>
        </authorList>
    </citation>
    <scope>NUCLEOTIDE SEQUENCE [LARGE SCALE GENOMIC DNA]</scope>
    <source>
        <strain evidence="7 8">DSM 6061</strain>
    </source>
</reference>
<keyword evidence="4" id="KW-0904">Protein phosphatase</keyword>
<sequence length="156" mass="16978">MAPNTSTNKILVVCMGNICRSPTMEAVIKAKAKTQGLALMVDSAGTINYHEGSAPDKRSAKAGQKRGYSFAGITSRQVVKRDFEEFDLILCADKNNLSDLKAICPSVYQHKLHLFLTYAGMSVTEVPDPYYGDGDGFELVLDLVEAASDKIIKTLL</sequence>
<dbReference type="InterPro" id="IPR017867">
    <property type="entry name" value="Tyr_phospatase_low_mol_wt"/>
</dbReference>
<dbReference type="Pfam" id="PF01451">
    <property type="entry name" value="LMWPc"/>
    <property type="match status" value="1"/>
</dbReference>
<dbReference type="EC" id="3.1.3.48" evidence="2"/>
<dbReference type="Proteomes" id="UP000076643">
    <property type="component" value="Unassembled WGS sequence"/>
</dbReference>
<dbReference type="InterPro" id="IPR023485">
    <property type="entry name" value="Ptyr_pPase"/>
</dbReference>
<evidence type="ECO:0000256" key="3">
    <source>
        <dbReference type="ARBA" id="ARBA00022801"/>
    </source>
</evidence>
<dbReference type="InterPro" id="IPR036196">
    <property type="entry name" value="Ptyr_pPase_sf"/>
</dbReference>
<dbReference type="RefSeq" id="WP_063356505.1">
    <property type="nucleotide sequence ID" value="NZ_AQHB01000023.1"/>
</dbReference>
<evidence type="ECO:0000256" key="4">
    <source>
        <dbReference type="ARBA" id="ARBA00022912"/>
    </source>
</evidence>
<name>A0A166XWN9_9GAMM</name>